<feature type="transmembrane region" description="Helical" evidence="2">
    <location>
        <begin position="1649"/>
        <end position="1670"/>
    </location>
</feature>
<feature type="compositionally biased region" description="Basic and acidic residues" evidence="1">
    <location>
        <begin position="2261"/>
        <end position="2275"/>
    </location>
</feature>
<sequence>MLYKLFQKPLVQLSGGFCSFYPVLSPWQSSCEYFKIKMDLFTDGANLYRSFHCEKVFSRPRKDGVRTQSQPFTIKQFPRSFGALKEWANSSTTLKIVRPDPPKPNNPLPEAPQLSYSKAGKPPTILSDRPLLKFEFLANQAFTNPPSQSDNTGQQLTRIQRYTDSLEQRRRALIDSFLQYIDKIISSLYIDFDRARMNFQDYLSDVDARFLRLVKEPGMRPHAMNASLQAIEAEAAAVFTQLHSRSDKLASMLRAVITDAIKTLSVGLGDACCTEAEILAYIGDIVRQTEKRMNAVCTAMLMFVTSSNNRALSCIEDGRGLCCRVIYQRKMELVHDFVEQYMLFIHQEHEFSPVIVSAIQSVNTALQQFSSDLFNFITDLSIKTEHPRDMAVRLVKTIFLPRKQDVQYRLEEVKLTVSDVYNSLTESTEDVLESLRQLSILDESLKTLITETLSHWKKRWDLRLATIEKTVIRTMHANSFFIACIISLCAATDTAVKHTTVLEDKWRKLCDNAMKAIEERFARDWSRSTKCLEYISANVENVWDVSEAQKIREISKQLLDALEGAIVKREEAIVNMTSQSYTENKALHTLLEISSLELKESAFLTIFGAIADKDEKLLGTVTLFDDTLVKNPIQDITIDELSDRNAVVLHDVHFPESVTEPWSCADYRITELDDIITERNADLDVINRLTTNASSQEGDPPQDDLAKAPDQTEQPPPSTTKPTSKRSSRAPTPDPVKKQASSKGRPSPPLKDQAAEPDLGSAHCLLLDLPDFDKDVDMAAYIGAYGFSYFQDAATPAHVLTEFMQFSSPEPVVKEKGKQPVQTSEPKSAIFSLVAPGYQQVFFSKEVPYDKTGICVFMNMPSDLRLILYYSLLRLLYKDGERMAYNKAVFDFKEAILSYRTAYLQKINASVIEAHAAALAEWEKEAAKKAKGATKSKAGASRPESRQDETGESGKPAEPTLVTELPDYVEDAIAGINVPAERALDELDVYIKLVYTVMDFEHLKLVPLAANQEVPVPANPFLSSPTNAPPPSTKDSKKAISQPPSKPPLLKSFTKSSKLQDFENIVLEPKYSVTVDDLMFSDCIYEGARDTLMKLSQTVMALKYQAKHSNASTGNEKRPSSKNTVGSRQPASTDAQATGEFSITRIKERVDELLALARPSSSTEESHVDLTRSAGYRSIISQTSSRSPKITGPPGVLGSSSIAQKVPDHQTDADSDIIIDCRAYTSSDSLAIKIVLGNISTHVLALIMSRLTETYSSILSHSITHTHRILTISDDLRTSLVPYTVKLLHSEVAQIESRCSRYVGVEYRTLNRAISIIVSLRQRILDAAAFQDISAGTAASSGSRSTSAAGARAPSRGKQAIPSTGEARQFQEALAFLSAKRLDRFVDMTFDSSKGIVTSLRVTKQLAAAHPLFKHTEEAYETKFGTVINENIVLFPEQADRTIIYACDAFLAECKIIFKKNLPTLILNDISSAERITQSFTKQAIGWSGLDNAGPFDFTVADLPVSLLRNNYGEIQPLIDTNNNTIKVHPAIAASQSLFTTITMLREEAYSRLHTDLLFFQHLMQNVSKAVKLANSEYSAKAVKVEAMKKKCVSIKTMALNRLFLFKERLTAIREVFTQAAKCPNKLSLNSVFSNALSAVEASFELEQIAYYLSYTIVLQFIFYPFELPLINQHHTFLISYDLFRQRAKAFNSFSGALLGAIVAVLNILCSVTVLQTPFTYQEEAKGRSLSPSGYRISSTRSSSPKKLVTREPTLISRTIVLHATDISELSGAIFSKIQRFFPRATNYKPGMRAFYDDSVECDICTQLRAELEQMLSTYTLFQPTYIPRDDELAAMQSPIIEPHELDGMEVVSTTDPPKRHSRPTTPAEGHTTPPAQQMILPAMKIKRLKDSSFQDEISLLQYYYRETYDSISELMTEVRAQLHELMLQRDNLFDTLIKQFSVCSFEIVYRSIEQAWKTYTEGYRYNREALSQKFAQIYDSFRPALIRFPEKALDMQQAIRTSLADYADTSDGLLKSLNKDMLTLLSVSSCLLVTVPATLLSLYPSWAGDTRVSHCASLQLSELLAFLAPHGPGGSSEGSGKALAGKKRPGSGASPSSVPAPATLSSSAVKLLSDDQSIKNLIDSCVTSESGIVPCSATFVQVMQHIEVSVASGKAVFETSPTAAFSTACQNLPPGGKAKEVVQTGCLQSAILPSSGLDFTATELTQLEVLFNTLSGKIALLEEPQILSTLTYNNINDIQQTLLKHKAGSSDTLTQQVSPLRDKDKKKPAADSKKASGTSAEADESVSPPVIYYKLGHVTLPLVDSADVSVKDPVFTHLPEKVQLLVGCSHNAIKMLIKSFKNSKRLNSLALEHLAESIKMEQDANDDIEHMKAEFKQAFDLLNNPKLASFAI</sequence>
<keyword evidence="2" id="KW-1133">Transmembrane helix</keyword>
<feature type="region of interest" description="Disordered" evidence="1">
    <location>
        <begin position="1019"/>
        <end position="1053"/>
    </location>
</feature>
<name>A0A132NZK2_GIAIN</name>
<feature type="region of interest" description="Disordered" evidence="1">
    <location>
        <begin position="1338"/>
        <end position="1365"/>
    </location>
</feature>
<evidence type="ECO:0000256" key="2">
    <source>
        <dbReference type="SAM" id="Phobius"/>
    </source>
</evidence>
<evidence type="ECO:0000313" key="3">
    <source>
        <dbReference type="EMBL" id="KWX15483.1"/>
    </source>
</evidence>
<organism evidence="3 4">
    <name type="scientific">Giardia duodenalis assemblage B</name>
    <dbReference type="NCBI Taxonomy" id="1394984"/>
    <lineage>
        <taxon>Eukaryota</taxon>
        <taxon>Metamonada</taxon>
        <taxon>Diplomonadida</taxon>
        <taxon>Hexamitidae</taxon>
        <taxon>Giardiinae</taxon>
        <taxon>Giardia</taxon>
    </lineage>
</organism>
<feature type="region of interest" description="Disordered" evidence="1">
    <location>
        <begin position="1853"/>
        <end position="1875"/>
    </location>
</feature>
<proteinExistence type="predicted"/>
<evidence type="ECO:0000256" key="1">
    <source>
        <dbReference type="SAM" id="MobiDB-lite"/>
    </source>
</evidence>
<dbReference type="EMBL" id="JXTI01000007">
    <property type="protein sequence ID" value="KWX15483.1"/>
    <property type="molecule type" value="Genomic_DNA"/>
</dbReference>
<protein>
    <submittedName>
        <fullName evidence="3">Uncharacterized protein</fullName>
    </submittedName>
</protein>
<feature type="region of interest" description="Disordered" evidence="1">
    <location>
        <begin position="95"/>
        <end position="119"/>
    </location>
</feature>
<feature type="compositionally biased region" description="Polar residues" evidence="1">
    <location>
        <begin position="1121"/>
        <end position="1139"/>
    </location>
</feature>
<feature type="region of interest" description="Disordered" evidence="1">
    <location>
        <begin position="2076"/>
        <end position="2102"/>
    </location>
</feature>
<feature type="transmembrane region" description="Helical" evidence="2">
    <location>
        <begin position="1691"/>
        <end position="1715"/>
    </location>
</feature>
<gene>
    <name evidence="3" type="ORF">QR46_0467</name>
</gene>
<keyword evidence="2" id="KW-0472">Membrane</keyword>
<accession>A0A132NZK2</accession>
<feature type="region of interest" description="Disordered" evidence="1">
    <location>
        <begin position="2251"/>
        <end position="2283"/>
    </location>
</feature>
<dbReference type="OrthoDB" id="10255814at2759"/>
<feature type="compositionally biased region" description="Low complexity" evidence="1">
    <location>
        <begin position="2091"/>
        <end position="2102"/>
    </location>
</feature>
<feature type="region of interest" description="Disordered" evidence="1">
    <location>
        <begin position="1108"/>
        <end position="1139"/>
    </location>
</feature>
<dbReference type="VEuPathDB" id="GiardiaDB:QR46_0467"/>
<keyword evidence="2" id="KW-0812">Transmembrane</keyword>
<comment type="caution">
    <text evidence="3">The sequence shown here is derived from an EMBL/GenBank/DDBJ whole genome shotgun (WGS) entry which is preliminary data.</text>
</comment>
<dbReference type="Proteomes" id="UP000070089">
    <property type="component" value="Unassembled WGS sequence"/>
</dbReference>
<reference evidence="3 4" key="1">
    <citation type="journal article" date="2015" name="Mol. Biochem. Parasitol.">
        <title>Identification of polymorphic genes for use in assemblage B genotyping assays through comparative genomics of multiple assemblage B Giardia duodenalis isolates.</title>
        <authorList>
            <person name="Wielinga C."/>
            <person name="Thompson R.C."/>
            <person name="Monis P."/>
            <person name="Ryan U."/>
        </authorList>
    </citation>
    <scope>NUCLEOTIDE SEQUENCE [LARGE SCALE GENOMIC DNA]</scope>
    <source>
        <strain evidence="3 4">BAH15c1</strain>
    </source>
</reference>
<feature type="region of interest" description="Disordered" evidence="1">
    <location>
        <begin position="691"/>
        <end position="756"/>
    </location>
</feature>
<evidence type="ECO:0000313" key="4">
    <source>
        <dbReference type="Proteomes" id="UP000070089"/>
    </source>
</evidence>
<feature type="region of interest" description="Disordered" evidence="1">
    <location>
        <begin position="1181"/>
        <end position="1202"/>
    </location>
</feature>
<feature type="compositionally biased region" description="Low complexity" evidence="1">
    <location>
        <begin position="1338"/>
        <end position="1357"/>
    </location>
</feature>
<feature type="region of interest" description="Disordered" evidence="1">
    <location>
        <begin position="931"/>
        <end position="961"/>
    </location>
</feature>